<evidence type="ECO:0000313" key="1">
    <source>
        <dbReference type="EMBL" id="SCP97452.1"/>
    </source>
</evidence>
<dbReference type="EMBL" id="FMKA01000010">
    <property type="protein sequence ID" value="SCP97452.1"/>
    <property type="molecule type" value="Genomic_DNA"/>
</dbReference>
<sequence>MIECVRCMLESCVNMAECDKYAKKCLYYMVNVDNELAGMVVLS</sequence>
<evidence type="ECO:0000313" key="2">
    <source>
        <dbReference type="Proteomes" id="UP000199315"/>
    </source>
</evidence>
<dbReference type="AlphaFoldDB" id="A0A1D3TTW7"/>
<proteinExistence type="predicted"/>
<name>A0A1D3TTW7_9FIRM</name>
<gene>
    <name evidence="1" type="ORF">SAMN05421730_1010109</name>
</gene>
<protein>
    <submittedName>
        <fullName evidence="1">Uncharacterized protein</fullName>
    </submittedName>
</protein>
<organism evidence="1 2">
    <name type="scientific">Anaerobium acetethylicum</name>
    <dbReference type="NCBI Taxonomy" id="1619234"/>
    <lineage>
        <taxon>Bacteria</taxon>
        <taxon>Bacillati</taxon>
        <taxon>Bacillota</taxon>
        <taxon>Clostridia</taxon>
        <taxon>Lachnospirales</taxon>
        <taxon>Lachnospiraceae</taxon>
        <taxon>Anaerobium</taxon>
    </lineage>
</organism>
<keyword evidence="2" id="KW-1185">Reference proteome</keyword>
<reference evidence="1 2" key="1">
    <citation type="submission" date="2016-09" db="EMBL/GenBank/DDBJ databases">
        <authorList>
            <person name="Capua I."/>
            <person name="De Benedictis P."/>
            <person name="Joannis T."/>
            <person name="Lombin L.H."/>
            <person name="Cattoli G."/>
        </authorList>
    </citation>
    <scope>NUCLEOTIDE SEQUENCE [LARGE SCALE GENOMIC DNA]</scope>
    <source>
        <strain evidence="1 2">GluBS11</strain>
    </source>
</reference>
<dbReference type="STRING" id="1619234.SAMN05421730_1010109"/>
<accession>A0A1D3TTW7</accession>
<dbReference type="Proteomes" id="UP000199315">
    <property type="component" value="Unassembled WGS sequence"/>
</dbReference>